<reference evidence="1 2" key="1">
    <citation type="submission" date="2021-12" db="EMBL/GenBank/DDBJ databases">
        <title>Discovery of the Pendulisporaceae a myxobacterial family with distinct sporulation behavior and unique specialized metabolism.</title>
        <authorList>
            <person name="Garcia R."/>
            <person name="Popoff A."/>
            <person name="Bader C.D."/>
            <person name="Loehr J."/>
            <person name="Walesch S."/>
            <person name="Walt C."/>
            <person name="Boldt J."/>
            <person name="Bunk B."/>
            <person name="Haeckl F.J.F.P.J."/>
            <person name="Gunesch A.P."/>
            <person name="Birkelbach J."/>
            <person name="Nuebel U."/>
            <person name="Pietschmann T."/>
            <person name="Bach T."/>
            <person name="Mueller R."/>
        </authorList>
    </citation>
    <scope>NUCLEOTIDE SEQUENCE [LARGE SCALE GENOMIC DNA]</scope>
    <source>
        <strain evidence="1 2">MSr12523</strain>
    </source>
</reference>
<dbReference type="Pfam" id="PF12635">
    <property type="entry name" value="DUF3780"/>
    <property type="match status" value="1"/>
</dbReference>
<dbReference type="Proteomes" id="UP001379533">
    <property type="component" value="Chromosome"/>
</dbReference>
<name>A0ABZ2K2J4_9BACT</name>
<evidence type="ECO:0000313" key="2">
    <source>
        <dbReference type="Proteomes" id="UP001379533"/>
    </source>
</evidence>
<organism evidence="1 2">
    <name type="scientific">Pendulispora brunnea</name>
    <dbReference type="NCBI Taxonomy" id="2905690"/>
    <lineage>
        <taxon>Bacteria</taxon>
        <taxon>Pseudomonadati</taxon>
        <taxon>Myxococcota</taxon>
        <taxon>Myxococcia</taxon>
        <taxon>Myxococcales</taxon>
        <taxon>Sorangiineae</taxon>
        <taxon>Pendulisporaceae</taxon>
        <taxon>Pendulispora</taxon>
    </lineage>
</organism>
<dbReference type="RefSeq" id="WP_394842383.1">
    <property type="nucleotide sequence ID" value="NZ_CP089982.1"/>
</dbReference>
<keyword evidence="2" id="KW-1185">Reference proteome</keyword>
<dbReference type="InterPro" id="IPR024220">
    <property type="entry name" value="DUF3780"/>
</dbReference>
<dbReference type="NCBIfam" id="NF042961">
    <property type="entry name" value="DUF3780_antiphage"/>
    <property type="match status" value="1"/>
</dbReference>
<accession>A0ABZ2K2J4</accession>
<proteinExistence type="predicted"/>
<evidence type="ECO:0000313" key="1">
    <source>
        <dbReference type="EMBL" id="WXA91765.1"/>
    </source>
</evidence>
<dbReference type="EMBL" id="CP089982">
    <property type="protein sequence ID" value="WXA91765.1"/>
    <property type="molecule type" value="Genomic_DNA"/>
</dbReference>
<protein>
    <submittedName>
        <fullName evidence="1">DUF3780 domain-containing protein</fullName>
    </submittedName>
</protein>
<sequence>MKLKQATLGFGCPDSVDPHHIVVTIPRGRDKPVRIVEHFGLRAGHAGLPDFLERVELDRAKWTAIADIVRRVFNERLKEKGHATSRWAIGENKVERLLGKELCVLAWAVEYAPLELVPVAITNWAGLKPEERWWLFTMTAAATGGIDDGNIGWRKALRFALTENPVRGEIAPGRAKKTRMRLQEDLPLFPLAKASS</sequence>
<gene>
    <name evidence="1" type="ORF">LZC95_35605</name>
</gene>